<gene>
    <name evidence="1" type="ORF">BCIN_11g01530</name>
</gene>
<dbReference type="Proteomes" id="UP000001798">
    <property type="component" value="Chromosome 11"/>
</dbReference>
<dbReference type="EMBL" id="CP009815">
    <property type="protein sequence ID" value="ATZ54825.1"/>
    <property type="molecule type" value="Genomic_DNA"/>
</dbReference>
<name>A0A384JW59_BOTFB</name>
<dbReference type="KEGG" id="bfu:BCIN_11g01530"/>
<proteinExistence type="predicted"/>
<sequence length="102" mass="11757">MTGTLQSWRGFKSGWRRLKRSYKRQVLTTKIVVVWLTPVVRMEMEIRVKMGRLESCDVIGRPAGINTKLARKNQKFMKLSIVGSQNKFDITQGLDIGTSERN</sequence>
<protein>
    <submittedName>
        <fullName evidence="1">Uncharacterized protein</fullName>
    </submittedName>
</protein>
<accession>A0A384JW59</accession>
<organism evidence="1 2">
    <name type="scientific">Botryotinia fuckeliana (strain B05.10)</name>
    <name type="common">Noble rot fungus</name>
    <name type="synonym">Botrytis cinerea</name>
    <dbReference type="NCBI Taxonomy" id="332648"/>
    <lineage>
        <taxon>Eukaryota</taxon>
        <taxon>Fungi</taxon>
        <taxon>Dikarya</taxon>
        <taxon>Ascomycota</taxon>
        <taxon>Pezizomycotina</taxon>
        <taxon>Leotiomycetes</taxon>
        <taxon>Helotiales</taxon>
        <taxon>Sclerotiniaceae</taxon>
        <taxon>Botrytis</taxon>
    </lineage>
</organism>
<dbReference type="AlphaFoldDB" id="A0A384JW59"/>
<evidence type="ECO:0000313" key="1">
    <source>
        <dbReference type="EMBL" id="ATZ54825.1"/>
    </source>
</evidence>
<dbReference type="RefSeq" id="XP_024551642.1">
    <property type="nucleotide sequence ID" value="XM_024695846.1"/>
</dbReference>
<reference evidence="1 2" key="1">
    <citation type="journal article" date="2011" name="PLoS Genet.">
        <title>Genomic analysis of the necrotrophic fungal pathogens Sclerotinia sclerotiorum and Botrytis cinerea.</title>
        <authorList>
            <person name="Amselem J."/>
            <person name="Cuomo C.A."/>
            <person name="van Kan J.A."/>
            <person name="Viaud M."/>
            <person name="Benito E.P."/>
            <person name="Couloux A."/>
            <person name="Coutinho P.M."/>
            <person name="de Vries R.P."/>
            <person name="Dyer P.S."/>
            <person name="Fillinger S."/>
            <person name="Fournier E."/>
            <person name="Gout L."/>
            <person name="Hahn M."/>
            <person name="Kohn L."/>
            <person name="Lapalu N."/>
            <person name="Plummer K.M."/>
            <person name="Pradier J.M."/>
            <person name="Quevillon E."/>
            <person name="Sharon A."/>
            <person name="Simon A."/>
            <person name="ten Have A."/>
            <person name="Tudzynski B."/>
            <person name="Tudzynski P."/>
            <person name="Wincker P."/>
            <person name="Andrew M."/>
            <person name="Anthouard V."/>
            <person name="Beever R.E."/>
            <person name="Beffa R."/>
            <person name="Benoit I."/>
            <person name="Bouzid O."/>
            <person name="Brault B."/>
            <person name="Chen Z."/>
            <person name="Choquer M."/>
            <person name="Collemare J."/>
            <person name="Cotton P."/>
            <person name="Danchin E.G."/>
            <person name="Da Silva C."/>
            <person name="Gautier A."/>
            <person name="Giraud C."/>
            <person name="Giraud T."/>
            <person name="Gonzalez C."/>
            <person name="Grossetete S."/>
            <person name="Guldener U."/>
            <person name="Henrissat B."/>
            <person name="Howlett B.J."/>
            <person name="Kodira C."/>
            <person name="Kretschmer M."/>
            <person name="Lappartient A."/>
            <person name="Leroch M."/>
            <person name="Levis C."/>
            <person name="Mauceli E."/>
            <person name="Neuveglise C."/>
            <person name="Oeser B."/>
            <person name="Pearson M."/>
            <person name="Poulain J."/>
            <person name="Poussereau N."/>
            <person name="Quesneville H."/>
            <person name="Rascle C."/>
            <person name="Schumacher J."/>
            <person name="Segurens B."/>
            <person name="Sexton A."/>
            <person name="Silva E."/>
            <person name="Sirven C."/>
            <person name="Soanes D.M."/>
            <person name="Talbot N.J."/>
            <person name="Templeton M."/>
            <person name="Yandava C."/>
            <person name="Yarden O."/>
            <person name="Zeng Q."/>
            <person name="Rollins J.A."/>
            <person name="Lebrun M.H."/>
            <person name="Dickman M."/>
        </authorList>
    </citation>
    <scope>NUCLEOTIDE SEQUENCE [LARGE SCALE GENOMIC DNA]</scope>
    <source>
        <strain evidence="1 2">B05.10</strain>
    </source>
</reference>
<reference evidence="1 2" key="3">
    <citation type="journal article" date="2017" name="Mol. Plant Pathol.">
        <title>A gapless genome sequence of the fungus Botrytis cinerea.</title>
        <authorList>
            <person name="Van Kan J.A."/>
            <person name="Stassen J.H."/>
            <person name="Mosbach A."/>
            <person name="Van Der Lee T.A."/>
            <person name="Faino L."/>
            <person name="Farmer A.D."/>
            <person name="Papasotiriou D.G."/>
            <person name="Zhou S."/>
            <person name="Seidl M.F."/>
            <person name="Cottam E."/>
            <person name="Edel D."/>
            <person name="Hahn M."/>
            <person name="Schwartz D.C."/>
            <person name="Dietrich R.A."/>
            <person name="Widdison S."/>
            <person name="Scalliet G."/>
        </authorList>
    </citation>
    <scope>NUCLEOTIDE SEQUENCE [LARGE SCALE GENOMIC DNA]</scope>
    <source>
        <strain evidence="1 2">B05.10</strain>
    </source>
</reference>
<dbReference type="VEuPathDB" id="FungiDB:Bcin11g01530"/>
<evidence type="ECO:0000313" key="2">
    <source>
        <dbReference type="Proteomes" id="UP000001798"/>
    </source>
</evidence>
<reference evidence="1 2" key="2">
    <citation type="journal article" date="2012" name="Eukaryot. Cell">
        <title>Genome update of Botrytis cinerea strains B05.10 and T4.</title>
        <authorList>
            <person name="Staats M."/>
            <person name="van Kan J.A."/>
        </authorList>
    </citation>
    <scope>NUCLEOTIDE SEQUENCE [LARGE SCALE GENOMIC DNA]</scope>
    <source>
        <strain evidence="1 2">B05.10</strain>
    </source>
</reference>
<keyword evidence="2" id="KW-1185">Reference proteome</keyword>
<dbReference type="GeneID" id="5437210"/>